<evidence type="ECO:0000313" key="8">
    <source>
        <dbReference type="Proteomes" id="UP001324380"/>
    </source>
</evidence>
<accession>A0ABZ0TIW4</accession>
<dbReference type="RefSeq" id="WP_321560820.1">
    <property type="nucleotide sequence ID" value="NZ_CP139558.1"/>
</dbReference>
<name>A0ABZ0TIW4_9SPHI</name>
<evidence type="ECO:0000259" key="6">
    <source>
        <dbReference type="Pfam" id="PF04572"/>
    </source>
</evidence>
<sequence>MEDGLNNYKIQSLWIGGELSKVEQLCIQSFLDHGHEFHLYTYETVSNLPPKTQIFDAGSILPKEKIFTFDTGWGKGSVAGFADYFRLLLLQRNGGWWTDMDVVCLKPFDFAREIVFCSSTEGEYGSLANNSVFKVPKNAPFLDHCIHRLSLGDISKMTYGSAGPFLFQSVIKELQLEDQIVPYHYFNPISWRYVGELILDQMTRADKIKEYVRPFLKPHTMPGRRIVKASYAVHFWNEIWRSSRFDKNARYSASCLFEQLKRKHGIK</sequence>
<dbReference type="EMBL" id="CP139558">
    <property type="protein sequence ID" value="WPU91654.1"/>
    <property type="molecule type" value="Genomic_DNA"/>
</dbReference>
<evidence type="ECO:0000256" key="5">
    <source>
        <dbReference type="ARBA" id="ARBA00023136"/>
    </source>
</evidence>
<gene>
    <name evidence="7" type="ORF">SNE25_20255</name>
</gene>
<reference evidence="7 8" key="1">
    <citation type="submission" date="2023-11" db="EMBL/GenBank/DDBJ databases">
        <title>Analysis of the Genomes of Mucilaginibacter gossypii cycad 4 and M. sabulilitoris SNA2: microbes with the potential for plant growth promotion.</title>
        <authorList>
            <person name="Hirsch A.M."/>
            <person name="Humm E."/>
            <person name="Rubbi M."/>
            <person name="Del Vecchio G."/>
            <person name="Ha S.M."/>
            <person name="Pellegrini M."/>
            <person name="Gunsalus R.P."/>
        </authorList>
    </citation>
    <scope>NUCLEOTIDE SEQUENCE [LARGE SCALE GENOMIC DNA]</scope>
    <source>
        <strain evidence="7 8">SNA2</strain>
    </source>
</reference>
<dbReference type="InterPro" id="IPR029044">
    <property type="entry name" value="Nucleotide-diphossugar_trans"/>
</dbReference>
<dbReference type="InterPro" id="IPR051981">
    <property type="entry name" value="Glycosyltransf_32"/>
</dbReference>
<dbReference type="Gene3D" id="3.90.550.20">
    <property type="match status" value="1"/>
</dbReference>
<dbReference type="PANTHER" id="PTHR12042:SF21">
    <property type="entry name" value="ALPHA1,4-GALACTOSYLTRANSFERASE 1-RELATED"/>
    <property type="match status" value="1"/>
</dbReference>
<dbReference type="SUPFAM" id="SSF53448">
    <property type="entry name" value="Nucleotide-diphospho-sugar transferases"/>
    <property type="match status" value="1"/>
</dbReference>
<evidence type="ECO:0000256" key="1">
    <source>
        <dbReference type="ARBA" id="ARBA00004323"/>
    </source>
</evidence>
<evidence type="ECO:0000256" key="2">
    <source>
        <dbReference type="ARBA" id="ARBA00022676"/>
    </source>
</evidence>
<comment type="subcellular location">
    <subcellularLocation>
        <location evidence="1">Golgi apparatus membrane</location>
        <topology evidence="1">Single-pass type II membrane protein</topology>
    </subcellularLocation>
</comment>
<evidence type="ECO:0000313" key="7">
    <source>
        <dbReference type="EMBL" id="WPU91654.1"/>
    </source>
</evidence>
<keyword evidence="3" id="KW-0808">Transferase</keyword>
<keyword evidence="5" id="KW-0472">Membrane</keyword>
<keyword evidence="8" id="KW-1185">Reference proteome</keyword>
<dbReference type="InterPro" id="IPR007577">
    <property type="entry name" value="GlycoTrfase_DXD_sugar-bd_CS"/>
</dbReference>
<protein>
    <submittedName>
        <fullName evidence="7">Glycosyltransferase</fullName>
    </submittedName>
</protein>
<dbReference type="Pfam" id="PF04488">
    <property type="entry name" value="Gly_transf_sug"/>
    <property type="match status" value="1"/>
</dbReference>
<feature type="domain" description="Alpha 1,4-glycosyltransferase" evidence="6">
    <location>
        <begin position="138"/>
        <end position="251"/>
    </location>
</feature>
<organism evidence="7 8">
    <name type="scientific">Mucilaginibacter sabulilitoris</name>
    <dbReference type="NCBI Taxonomy" id="1173583"/>
    <lineage>
        <taxon>Bacteria</taxon>
        <taxon>Pseudomonadati</taxon>
        <taxon>Bacteroidota</taxon>
        <taxon>Sphingobacteriia</taxon>
        <taxon>Sphingobacteriales</taxon>
        <taxon>Sphingobacteriaceae</taxon>
        <taxon>Mucilaginibacter</taxon>
    </lineage>
</organism>
<keyword evidence="4" id="KW-0333">Golgi apparatus</keyword>
<dbReference type="InterPro" id="IPR007652">
    <property type="entry name" value="A1-4-GlycosylTfrase_dom"/>
</dbReference>
<evidence type="ECO:0000256" key="3">
    <source>
        <dbReference type="ARBA" id="ARBA00022679"/>
    </source>
</evidence>
<dbReference type="Proteomes" id="UP001324380">
    <property type="component" value="Chromosome"/>
</dbReference>
<dbReference type="Pfam" id="PF04572">
    <property type="entry name" value="Gb3_synth"/>
    <property type="match status" value="1"/>
</dbReference>
<evidence type="ECO:0000256" key="4">
    <source>
        <dbReference type="ARBA" id="ARBA00023034"/>
    </source>
</evidence>
<dbReference type="PANTHER" id="PTHR12042">
    <property type="entry name" value="LACTOSYLCERAMIDE 4-ALPHA-GALACTOSYLTRANSFERASE ALPHA- 1,4-GALACTOSYLTRANSFERASE"/>
    <property type="match status" value="1"/>
</dbReference>
<keyword evidence="2" id="KW-0328">Glycosyltransferase</keyword>
<proteinExistence type="predicted"/>